<dbReference type="RefSeq" id="XP_005714638.1">
    <property type="nucleotide sequence ID" value="XM_005714581.1"/>
</dbReference>
<gene>
    <name evidence="1" type="ORF">CHC_T00003726001</name>
</gene>
<evidence type="ECO:0000313" key="1">
    <source>
        <dbReference type="EMBL" id="CDF34819.1"/>
    </source>
</evidence>
<evidence type="ECO:0000313" key="2">
    <source>
        <dbReference type="Proteomes" id="UP000012073"/>
    </source>
</evidence>
<dbReference type="GeneID" id="17322340"/>
<dbReference type="Gramene" id="CDF34819">
    <property type="protein sequence ID" value="CDF34819"/>
    <property type="gene ID" value="CHC_T00003726001"/>
</dbReference>
<dbReference type="KEGG" id="ccp:CHC_T00003726001"/>
<keyword evidence="2" id="KW-1185">Reference proteome</keyword>
<accession>R7Q9T3</accession>
<reference evidence="2" key="1">
    <citation type="journal article" date="2013" name="Proc. Natl. Acad. Sci. U.S.A.">
        <title>Genome structure and metabolic features in the red seaweed Chondrus crispus shed light on evolution of the Archaeplastida.</title>
        <authorList>
            <person name="Collen J."/>
            <person name="Porcel B."/>
            <person name="Carre W."/>
            <person name="Ball S.G."/>
            <person name="Chaparro C."/>
            <person name="Tonon T."/>
            <person name="Barbeyron T."/>
            <person name="Michel G."/>
            <person name="Noel B."/>
            <person name="Valentin K."/>
            <person name="Elias M."/>
            <person name="Artiguenave F."/>
            <person name="Arun A."/>
            <person name="Aury J.M."/>
            <person name="Barbosa-Neto J.F."/>
            <person name="Bothwell J.H."/>
            <person name="Bouget F.Y."/>
            <person name="Brillet L."/>
            <person name="Cabello-Hurtado F."/>
            <person name="Capella-Gutierrez S."/>
            <person name="Charrier B."/>
            <person name="Cladiere L."/>
            <person name="Cock J.M."/>
            <person name="Coelho S.M."/>
            <person name="Colleoni C."/>
            <person name="Czjzek M."/>
            <person name="Da Silva C."/>
            <person name="Delage L."/>
            <person name="Denoeud F."/>
            <person name="Deschamps P."/>
            <person name="Dittami S.M."/>
            <person name="Gabaldon T."/>
            <person name="Gachon C.M."/>
            <person name="Groisillier A."/>
            <person name="Herve C."/>
            <person name="Jabbari K."/>
            <person name="Katinka M."/>
            <person name="Kloareg B."/>
            <person name="Kowalczyk N."/>
            <person name="Labadie K."/>
            <person name="Leblanc C."/>
            <person name="Lopez P.J."/>
            <person name="McLachlan D.H."/>
            <person name="Meslet-Cladiere L."/>
            <person name="Moustafa A."/>
            <person name="Nehr Z."/>
            <person name="Nyvall Collen P."/>
            <person name="Panaud O."/>
            <person name="Partensky F."/>
            <person name="Poulain J."/>
            <person name="Rensing S.A."/>
            <person name="Rousvoal S."/>
            <person name="Samson G."/>
            <person name="Symeonidi A."/>
            <person name="Weissenbach J."/>
            <person name="Zambounis A."/>
            <person name="Wincker P."/>
            <person name="Boyen C."/>
        </authorList>
    </citation>
    <scope>NUCLEOTIDE SEQUENCE [LARGE SCALE GENOMIC DNA]</scope>
    <source>
        <strain evidence="2">cv. Stackhouse</strain>
    </source>
</reference>
<organism evidence="1 2">
    <name type="scientific">Chondrus crispus</name>
    <name type="common">Carrageen Irish moss</name>
    <name type="synonym">Polymorpha crispa</name>
    <dbReference type="NCBI Taxonomy" id="2769"/>
    <lineage>
        <taxon>Eukaryota</taxon>
        <taxon>Rhodophyta</taxon>
        <taxon>Florideophyceae</taxon>
        <taxon>Rhodymeniophycidae</taxon>
        <taxon>Gigartinales</taxon>
        <taxon>Gigartinaceae</taxon>
        <taxon>Chondrus</taxon>
    </lineage>
</organism>
<protein>
    <submittedName>
        <fullName evidence="1">Uncharacterized protein</fullName>
    </submittedName>
</protein>
<dbReference type="Proteomes" id="UP000012073">
    <property type="component" value="Unassembled WGS sequence"/>
</dbReference>
<dbReference type="AlphaFoldDB" id="R7Q9T3"/>
<name>R7Q9T3_CHOCR</name>
<dbReference type="EMBL" id="HG001706">
    <property type="protein sequence ID" value="CDF34819.1"/>
    <property type="molecule type" value="Genomic_DNA"/>
</dbReference>
<sequence length="111" mass="11722">MSLPNGVTAMSRAFAMPTPVVSCTRARRRLEVGGVVEGGQGQTCGWRLASRALFSFTARALGSRLPHSTLLSSLVGLCSALVARLRVGVLCAVQRLHEGLALVQHGHVCRA</sequence>
<proteinExistence type="predicted"/>